<dbReference type="AlphaFoldDB" id="A0AAD6ZI39"/>
<dbReference type="Proteomes" id="UP001218218">
    <property type="component" value="Unassembled WGS sequence"/>
</dbReference>
<accession>A0AAD6ZI39</accession>
<gene>
    <name evidence="1" type="ORF">DFH08DRAFT_887761</name>
</gene>
<sequence length="198" mass="22448">MHRLRREGEVCMHRCRRRKQGRSAPLRPCQERAQAREGSPLVRLLSLLRAHLPLHLLPTRPRLCALVHIGFVFFLVSVDEGILASTIWATTRTACTHPAPPRCGGEDAGYGETRMGMGSGLLRSALMEAYPHDGDEEATPTSDARMHATWREAYPHEQQPQVAPRGRSPFRLVPRPPAFYALLVRLDFFPVRTHQRTF</sequence>
<name>A0AAD6ZI39_9AGAR</name>
<proteinExistence type="predicted"/>
<reference evidence="1" key="1">
    <citation type="submission" date="2023-03" db="EMBL/GenBank/DDBJ databases">
        <title>Massive genome expansion in bonnet fungi (Mycena s.s.) driven by repeated elements and novel gene families across ecological guilds.</title>
        <authorList>
            <consortium name="Lawrence Berkeley National Laboratory"/>
            <person name="Harder C.B."/>
            <person name="Miyauchi S."/>
            <person name="Viragh M."/>
            <person name="Kuo A."/>
            <person name="Thoen E."/>
            <person name="Andreopoulos B."/>
            <person name="Lu D."/>
            <person name="Skrede I."/>
            <person name="Drula E."/>
            <person name="Henrissat B."/>
            <person name="Morin E."/>
            <person name="Kohler A."/>
            <person name="Barry K."/>
            <person name="LaButti K."/>
            <person name="Morin E."/>
            <person name="Salamov A."/>
            <person name="Lipzen A."/>
            <person name="Mereny Z."/>
            <person name="Hegedus B."/>
            <person name="Baldrian P."/>
            <person name="Stursova M."/>
            <person name="Weitz H."/>
            <person name="Taylor A."/>
            <person name="Grigoriev I.V."/>
            <person name="Nagy L.G."/>
            <person name="Martin F."/>
            <person name="Kauserud H."/>
        </authorList>
    </citation>
    <scope>NUCLEOTIDE SEQUENCE</scope>
    <source>
        <strain evidence="1">CBHHK002</strain>
    </source>
</reference>
<organism evidence="1 2">
    <name type="scientific">Mycena albidolilacea</name>
    <dbReference type="NCBI Taxonomy" id="1033008"/>
    <lineage>
        <taxon>Eukaryota</taxon>
        <taxon>Fungi</taxon>
        <taxon>Dikarya</taxon>
        <taxon>Basidiomycota</taxon>
        <taxon>Agaricomycotina</taxon>
        <taxon>Agaricomycetes</taxon>
        <taxon>Agaricomycetidae</taxon>
        <taxon>Agaricales</taxon>
        <taxon>Marasmiineae</taxon>
        <taxon>Mycenaceae</taxon>
        <taxon>Mycena</taxon>
    </lineage>
</organism>
<evidence type="ECO:0000313" key="1">
    <source>
        <dbReference type="EMBL" id="KAJ7323249.1"/>
    </source>
</evidence>
<comment type="caution">
    <text evidence="1">The sequence shown here is derived from an EMBL/GenBank/DDBJ whole genome shotgun (WGS) entry which is preliminary data.</text>
</comment>
<evidence type="ECO:0000313" key="2">
    <source>
        <dbReference type="Proteomes" id="UP001218218"/>
    </source>
</evidence>
<keyword evidence="2" id="KW-1185">Reference proteome</keyword>
<protein>
    <submittedName>
        <fullName evidence="1">Uncharacterized protein</fullName>
    </submittedName>
</protein>
<dbReference type="EMBL" id="JARIHO010000047">
    <property type="protein sequence ID" value="KAJ7323249.1"/>
    <property type="molecule type" value="Genomic_DNA"/>
</dbReference>